<evidence type="ECO:0000256" key="1">
    <source>
        <dbReference type="ARBA" id="ARBA00022737"/>
    </source>
</evidence>
<dbReference type="Pfam" id="PF13432">
    <property type="entry name" value="TPR_16"/>
    <property type="match status" value="1"/>
</dbReference>
<protein>
    <submittedName>
        <fullName evidence="4">Cellulose synthase subunit BcsC</fullName>
    </submittedName>
</protein>
<evidence type="ECO:0000256" key="2">
    <source>
        <dbReference type="ARBA" id="ARBA00022803"/>
    </source>
</evidence>
<keyword evidence="3" id="KW-0472">Membrane</keyword>
<sequence length="441" mass="48377">MTGRSRISLAASALGWTMLAAGIGWAGWMMVRPVPSLDEAAALATAGDYDAAEARVEVLLKARPASSPGHLLAAQVLLDRPPPEGDDADRLLLDRADRAAGHLDRVRPEGGATAAIVALYRGKADYYRKRMAQAEAHWLEALRLDPQVPEAGWSLLDLYYLQGRDGEGRDLALRLHGVEPDRHDRVQLLLELVRQDAMPLAPGAVVERFRPVVERHPDDLHSAIALGLGLVRDSKAPEGLELLRREVERRPENPDAWDALLTGLDDAGEVALMARTIEQLPPGLADSPGFARHFGRIAQERGDWAASAEAYRRAVADDPEDTRLRYRLGRALRNAGDVEGADRLDARLARSEAASKEVRDLYDRANAEENLGDPALVPLYRTIADQRERLGRPREALAWHRLVLEARPDDPEGLAAVARLRGQVDGAETIDETIQDEPPSS</sequence>
<evidence type="ECO:0000256" key="3">
    <source>
        <dbReference type="SAM" id="Phobius"/>
    </source>
</evidence>
<dbReference type="Gene3D" id="1.25.40.10">
    <property type="entry name" value="Tetratricopeptide repeat domain"/>
    <property type="match status" value="2"/>
</dbReference>
<keyword evidence="2" id="KW-0802">TPR repeat</keyword>
<feature type="transmembrane region" description="Helical" evidence="3">
    <location>
        <begin position="7"/>
        <end position="28"/>
    </location>
</feature>
<dbReference type="PANTHER" id="PTHR45586:SF1">
    <property type="entry name" value="LIPOPOLYSACCHARIDE ASSEMBLY PROTEIN B"/>
    <property type="match status" value="1"/>
</dbReference>
<keyword evidence="3" id="KW-1133">Transmembrane helix</keyword>
<dbReference type="RefSeq" id="WP_145269183.1">
    <property type="nucleotide sequence ID" value="NZ_CP036426.1"/>
</dbReference>
<dbReference type="InterPro" id="IPR019734">
    <property type="entry name" value="TPR_rpt"/>
</dbReference>
<accession>A0A518H0I5</accession>
<keyword evidence="1" id="KW-0677">Repeat</keyword>
<keyword evidence="3" id="KW-0812">Transmembrane</keyword>
<dbReference type="EMBL" id="CP036426">
    <property type="protein sequence ID" value="QDV34352.1"/>
    <property type="molecule type" value="Genomic_DNA"/>
</dbReference>
<organism evidence="4 5">
    <name type="scientific">Tautonia plasticadhaerens</name>
    <dbReference type="NCBI Taxonomy" id="2527974"/>
    <lineage>
        <taxon>Bacteria</taxon>
        <taxon>Pseudomonadati</taxon>
        <taxon>Planctomycetota</taxon>
        <taxon>Planctomycetia</taxon>
        <taxon>Isosphaerales</taxon>
        <taxon>Isosphaeraceae</taxon>
        <taxon>Tautonia</taxon>
    </lineage>
</organism>
<dbReference type="PANTHER" id="PTHR45586">
    <property type="entry name" value="TPR REPEAT-CONTAINING PROTEIN PA4667"/>
    <property type="match status" value="1"/>
</dbReference>
<dbReference type="InterPro" id="IPR051012">
    <property type="entry name" value="CellSynth/LPSAsmb/PSIAsmb"/>
</dbReference>
<dbReference type="Proteomes" id="UP000317835">
    <property type="component" value="Chromosome"/>
</dbReference>
<reference evidence="4 5" key="1">
    <citation type="submission" date="2019-02" db="EMBL/GenBank/DDBJ databases">
        <title>Deep-cultivation of Planctomycetes and their phenomic and genomic characterization uncovers novel biology.</title>
        <authorList>
            <person name="Wiegand S."/>
            <person name="Jogler M."/>
            <person name="Boedeker C."/>
            <person name="Pinto D."/>
            <person name="Vollmers J."/>
            <person name="Rivas-Marin E."/>
            <person name="Kohn T."/>
            <person name="Peeters S.H."/>
            <person name="Heuer A."/>
            <person name="Rast P."/>
            <person name="Oberbeckmann S."/>
            <person name="Bunk B."/>
            <person name="Jeske O."/>
            <person name="Meyerdierks A."/>
            <person name="Storesund J.E."/>
            <person name="Kallscheuer N."/>
            <person name="Luecker S."/>
            <person name="Lage O.M."/>
            <person name="Pohl T."/>
            <person name="Merkel B.J."/>
            <person name="Hornburger P."/>
            <person name="Mueller R.-W."/>
            <person name="Bruemmer F."/>
            <person name="Labrenz M."/>
            <person name="Spormann A.M."/>
            <person name="Op den Camp H."/>
            <person name="Overmann J."/>
            <person name="Amann R."/>
            <person name="Jetten M.S.M."/>
            <person name="Mascher T."/>
            <person name="Medema M.H."/>
            <person name="Devos D.P."/>
            <person name="Kaster A.-K."/>
            <person name="Ovreas L."/>
            <person name="Rohde M."/>
            <person name="Galperin M.Y."/>
            <person name="Jogler C."/>
        </authorList>
    </citation>
    <scope>NUCLEOTIDE SEQUENCE [LARGE SCALE GENOMIC DNA]</scope>
    <source>
        <strain evidence="4 5">ElP</strain>
    </source>
</reference>
<keyword evidence="5" id="KW-1185">Reference proteome</keyword>
<name>A0A518H0I5_9BACT</name>
<dbReference type="InterPro" id="IPR011990">
    <property type="entry name" value="TPR-like_helical_dom_sf"/>
</dbReference>
<gene>
    <name evidence="4" type="ORF">ElP_22370</name>
</gene>
<dbReference type="OrthoDB" id="254846at2"/>
<dbReference type="SMART" id="SM00028">
    <property type="entry name" value="TPR"/>
    <property type="match status" value="3"/>
</dbReference>
<dbReference type="KEGG" id="tpla:ElP_22370"/>
<dbReference type="AlphaFoldDB" id="A0A518H0I5"/>
<dbReference type="SUPFAM" id="SSF48452">
    <property type="entry name" value="TPR-like"/>
    <property type="match status" value="1"/>
</dbReference>
<evidence type="ECO:0000313" key="5">
    <source>
        <dbReference type="Proteomes" id="UP000317835"/>
    </source>
</evidence>
<proteinExistence type="predicted"/>
<evidence type="ECO:0000313" key="4">
    <source>
        <dbReference type="EMBL" id="QDV34352.1"/>
    </source>
</evidence>